<dbReference type="SUPFAM" id="SSF50630">
    <property type="entry name" value="Acid proteases"/>
    <property type="match status" value="1"/>
</dbReference>
<gene>
    <name evidence="2" type="ORF">PLOB_00020159</name>
</gene>
<evidence type="ECO:0000256" key="1">
    <source>
        <dbReference type="SAM" id="MobiDB-lite"/>
    </source>
</evidence>
<evidence type="ECO:0000313" key="2">
    <source>
        <dbReference type="EMBL" id="CAH3178096.1"/>
    </source>
</evidence>
<reference evidence="2 3" key="1">
    <citation type="submission" date="2022-05" db="EMBL/GenBank/DDBJ databases">
        <authorList>
            <consortium name="Genoscope - CEA"/>
            <person name="William W."/>
        </authorList>
    </citation>
    <scope>NUCLEOTIDE SEQUENCE [LARGE SCALE GENOMIC DNA]</scope>
</reference>
<dbReference type="InterPro" id="IPR021109">
    <property type="entry name" value="Peptidase_aspartic_dom_sf"/>
</dbReference>
<protein>
    <submittedName>
        <fullName evidence="2">Uncharacterized protein</fullName>
    </submittedName>
</protein>
<dbReference type="Proteomes" id="UP001159405">
    <property type="component" value="Unassembled WGS sequence"/>
</dbReference>
<feature type="region of interest" description="Disordered" evidence="1">
    <location>
        <begin position="1"/>
        <end position="34"/>
    </location>
</feature>
<dbReference type="EMBL" id="CALNXK010000235">
    <property type="protein sequence ID" value="CAH3178096.1"/>
    <property type="molecule type" value="Genomic_DNA"/>
</dbReference>
<accession>A0ABN8RFS7</accession>
<dbReference type="Gene3D" id="2.40.70.10">
    <property type="entry name" value="Acid Proteases"/>
    <property type="match status" value="1"/>
</dbReference>
<comment type="caution">
    <text evidence="2">The sequence shown here is derived from an EMBL/GenBank/DDBJ whole genome shotgun (WGS) entry which is preliminary data.</text>
</comment>
<sequence length="244" mass="27300">MAPSQHSSEVDLVSIAEPKKPNSRKEKKKSPKNQLVQECKFCGRHHERNRAKCPVYGHICSSCGKPNHFVVKYGNKSSDSKKPSQKSKHRKVHQLADRDEESYLSEEEILSVSSQNAVNTVEMSGFKSKIFAYIEIEDVLVKMQVDSGACCNVLPPKFLPKDTVADTTEVKLTTYAKASLKVLGVAKIQLGNPKTREKYRVQFVVIDEDYTPLLGSTSAQKMGFITVQHENILNVNETVVKTDC</sequence>
<keyword evidence="3" id="KW-1185">Reference proteome</keyword>
<organism evidence="2 3">
    <name type="scientific">Porites lobata</name>
    <dbReference type="NCBI Taxonomy" id="104759"/>
    <lineage>
        <taxon>Eukaryota</taxon>
        <taxon>Metazoa</taxon>
        <taxon>Cnidaria</taxon>
        <taxon>Anthozoa</taxon>
        <taxon>Hexacorallia</taxon>
        <taxon>Scleractinia</taxon>
        <taxon>Fungiina</taxon>
        <taxon>Poritidae</taxon>
        <taxon>Porites</taxon>
    </lineage>
</organism>
<name>A0ABN8RFS7_9CNID</name>
<proteinExistence type="predicted"/>
<feature type="compositionally biased region" description="Basic residues" evidence="1">
    <location>
        <begin position="83"/>
        <end position="93"/>
    </location>
</feature>
<feature type="region of interest" description="Disordered" evidence="1">
    <location>
        <begin position="74"/>
        <end position="98"/>
    </location>
</feature>
<evidence type="ECO:0000313" key="3">
    <source>
        <dbReference type="Proteomes" id="UP001159405"/>
    </source>
</evidence>